<evidence type="ECO:0000313" key="4">
    <source>
        <dbReference type="Proteomes" id="UP000476310"/>
    </source>
</evidence>
<dbReference type="RefSeq" id="WP_164426472.1">
    <property type="nucleotide sequence ID" value="NZ_JAAIKT010000010.1"/>
</dbReference>
<dbReference type="GO" id="GO:0004519">
    <property type="term" value="F:endonuclease activity"/>
    <property type="evidence" value="ECO:0007669"/>
    <property type="project" value="UniProtKB-KW"/>
</dbReference>
<dbReference type="Proteomes" id="UP000476310">
    <property type="component" value="Unassembled WGS sequence"/>
</dbReference>
<feature type="signal peptide" evidence="1">
    <location>
        <begin position="1"/>
        <end position="26"/>
    </location>
</feature>
<evidence type="ECO:0000313" key="3">
    <source>
        <dbReference type="EMBL" id="NEW71091.1"/>
    </source>
</evidence>
<keyword evidence="1" id="KW-0732">Signal</keyword>
<name>A0A6G4AEJ1_9ACTN</name>
<keyword evidence="3" id="KW-0540">Nuclease</keyword>
<dbReference type="InterPro" id="IPR011089">
    <property type="entry name" value="GmrSD_C"/>
</dbReference>
<feature type="domain" description="GmrSD restriction endonucleases C-terminal" evidence="2">
    <location>
        <begin position="107"/>
        <end position="197"/>
    </location>
</feature>
<keyword evidence="3" id="KW-0378">Hydrolase</keyword>
<dbReference type="AlphaFoldDB" id="A0A6G4AEJ1"/>
<accession>A0A6G4AEJ1</accession>
<gene>
    <name evidence="3" type="ORF">G4H13_11935</name>
</gene>
<evidence type="ECO:0000256" key="1">
    <source>
        <dbReference type="SAM" id="SignalP"/>
    </source>
</evidence>
<proteinExistence type="predicted"/>
<dbReference type="PANTHER" id="PTHR24094:SF15">
    <property type="entry name" value="AMP-DEPENDENT SYNTHETASE_LIGASE DOMAIN-CONTAINING PROTEIN-RELATED"/>
    <property type="match status" value="1"/>
</dbReference>
<organism evidence="3 4">
    <name type="scientific">Streptomyces rhizosphaericus</name>
    <dbReference type="NCBI Taxonomy" id="114699"/>
    <lineage>
        <taxon>Bacteria</taxon>
        <taxon>Bacillati</taxon>
        <taxon>Actinomycetota</taxon>
        <taxon>Actinomycetes</taxon>
        <taxon>Kitasatosporales</taxon>
        <taxon>Streptomycetaceae</taxon>
        <taxon>Streptomyces</taxon>
        <taxon>Streptomyces violaceusniger group</taxon>
    </lineage>
</organism>
<protein>
    <submittedName>
        <fullName evidence="3">HNH endonuclease</fullName>
    </submittedName>
</protein>
<comment type="caution">
    <text evidence="3">The sequence shown here is derived from an EMBL/GenBank/DDBJ whole genome shotgun (WGS) entry which is preliminary data.</text>
</comment>
<sequence length="223" mass="23838">MGKMRTVALAVAVGAALGLSATPASAVPAAPGGTVTRMLTRAIANLPIADESRAGYERTKFRHWVDADRNGCNTRAEVLLEEAIVPPTVGSGCRLSGGEWDSWYDDRTIDSPAGLDIDHKVPLAEAWDSGASAWSAQERQGYANDLGDRRALDAVSPQQNRQKADKDAAEWLPADAGVHCRYVEDWVAVKTRWGLSADPAEVSALERAADGCPDEEITVVLAR</sequence>
<dbReference type="PANTHER" id="PTHR24094">
    <property type="entry name" value="SECRETED PROTEIN"/>
    <property type="match status" value="1"/>
</dbReference>
<dbReference type="Pfam" id="PF07510">
    <property type="entry name" value="GmrSD_C"/>
    <property type="match status" value="1"/>
</dbReference>
<keyword evidence="3" id="KW-0255">Endonuclease</keyword>
<dbReference type="EMBL" id="JAAIKT010000010">
    <property type="protein sequence ID" value="NEW71091.1"/>
    <property type="molecule type" value="Genomic_DNA"/>
</dbReference>
<feature type="chain" id="PRO_5026203821" evidence="1">
    <location>
        <begin position="27"/>
        <end position="223"/>
    </location>
</feature>
<evidence type="ECO:0000259" key="2">
    <source>
        <dbReference type="Pfam" id="PF07510"/>
    </source>
</evidence>
<keyword evidence="4" id="KW-1185">Reference proteome</keyword>
<reference evidence="3" key="1">
    <citation type="submission" date="2020-02" db="EMBL/GenBank/DDBJ databases">
        <title>A new Streptomyces sp. for controlling soil-borne diseases.</title>
        <authorList>
            <person name="Li X."/>
            <person name="Tian Y."/>
            <person name="Gao K."/>
        </authorList>
    </citation>
    <scope>NUCLEOTIDE SEQUENCE [LARGE SCALE GENOMIC DNA]</scope>
    <source>
        <strain evidence="3">0250</strain>
    </source>
</reference>